<dbReference type="Proteomes" id="UP001597216">
    <property type="component" value="Unassembled WGS sequence"/>
</dbReference>
<comment type="caution">
    <text evidence="2">The sequence shown here is derived from an EMBL/GenBank/DDBJ whole genome shotgun (WGS) entry which is preliminary data.</text>
</comment>
<protein>
    <submittedName>
        <fullName evidence="2">Deaminase</fullName>
    </submittedName>
</protein>
<evidence type="ECO:0000259" key="1">
    <source>
        <dbReference type="PROSITE" id="PS51747"/>
    </source>
</evidence>
<feature type="domain" description="CMP/dCMP-type deaminase" evidence="1">
    <location>
        <begin position="2"/>
        <end position="125"/>
    </location>
</feature>
<dbReference type="RefSeq" id="WP_374345342.1">
    <property type="nucleotide sequence ID" value="NZ_JBHTLQ010000002.1"/>
</dbReference>
<evidence type="ECO:0000313" key="2">
    <source>
        <dbReference type="EMBL" id="MFD1189213.1"/>
    </source>
</evidence>
<evidence type="ECO:0000313" key="3">
    <source>
        <dbReference type="Proteomes" id="UP001597216"/>
    </source>
</evidence>
<dbReference type="SUPFAM" id="SSF53927">
    <property type="entry name" value="Cytidine deaminase-like"/>
    <property type="match status" value="1"/>
</dbReference>
<dbReference type="InterPro" id="IPR002125">
    <property type="entry name" value="CMP_dCMP_dom"/>
</dbReference>
<dbReference type="InterPro" id="IPR016193">
    <property type="entry name" value="Cytidine_deaminase-like"/>
</dbReference>
<name>A0ABW3SX21_9CAUL</name>
<proteinExistence type="predicted"/>
<dbReference type="Gene3D" id="3.40.140.10">
    <property type="entry name" value="Cytidine Deaminase, domain 2"/>
    <property type="match status" value="1"/>
</dbReference>
<reference evidence="3" key="1">
    <citation type="journal article" date="2019" name="Int. J. Syst. Evol. Microbiol.">
        <title>The Global Catalogue of Microorganisms (GCM) 10K type strain sequencing project: providing services to taxonomists for standard genome sequencing and annotation.</title>
        <authorList>
            <consortium name="The Broad Institute Genomics Platform"/>
            <consortium name="The Broad Institute Genome Sequencing Center for Infectious Disease"/>
            <person name="Wu L."/>
            <person name="Ma J."/>
        </authorList>
    </citation>
    <scope>NUCLEOTIDE SEQUENCE [LARGE SCALE GENOMIC DNA]</scope>
    <source>
        <strain evidence="3">CCUG 55074</strain>
    </source>
</reference>
<keyword evidence="3" id="KW-1185">Reference proteome</keyword>
<organism evidence="2 3">
    <name type="scientific">Phenylobacterium conjunctum</name>
    <dbReference type="NCBI Taxonomy" id="1298959"/>
    <lineage>
        <taxon>Bacteria</taxon>
        <taxon>Pseudomonadati</taxon>
        <taxon>Pseudomonadota</taxon>
        <taxon>Alphaproteobacteria</taxon>
        <taxon>Caulobacterales</taxon>
        <taxon>Caulobacteraceae</taxon>
        <taxon>Phenylobacterium</taxon>
    </lineage>
</organism>
<accession>A0ABW3SX21</accession>
<gene>
    <name evidence="2" type="ORF">ACFQ27_01360</name>
</gene>
<dbReference type="EMBL" id="JBHTLQ010000002">
    <property type="protein sequence ID" value="MFD1189213.1"/>
    <property type="molecule type" value="Genomic_DNA"/>
</dbReference>
<dbReference type="PROSITE" id="PS51747">
    <property type="entry name" value="CYT_DCMP_DEAMINASES_2"/>
    <property type="match status" value="1"/>
</dbReference>
<dbReference type="PANTHER" id="PTHR11079">
    <property type="entry name" value="CYTOSINE DEAMINASE FAMILY MEMBER"/>
    <property type="match status" value="1"/>
</dbReference>
<sequence length="145" mass="14313">MGADLDFMRRAIALAAAQVGRTAENPAVGCVVVAAGRIVGEGATQDGGRPHAEEVALAAAGEAARGGVAYVTLEPCGARSSGAASCSERLVAAGVARVVIACEDPSTFAAGQGSERLRGAGVAVELGLLSDEAQGLYSGYRPAQG</sequence>
<dbReference type="PANTHER" id="PTHR11079:SF162">
    <property type="entry name" value="RIBOFLAVIN BIOSYNTHESIS PROTEIN PYRD, CHLOROPLASTIC"/>
    <property type="match status" value="1"/>
</dbReference>
<dbReference type="Pfam" id="PF00383">
    <property type="entry name" value="dCMP_cyt_deam_1"/>
    <property type="match status" value="1"/>
</dbReference>